<dbReference type="PANTHER" id="PTHR21011">
    <property type="entry name" value="MITOCHONDRIAL 28S RIBOSOMAL PROTEIN S6"/>
    <property type="match status" value="1"/>
</dbReference>
<comment type="similarity">
    <text evidence="1 6">Belongs to the bacterial ribosomal protein bS6 family.</text>
</comment>
<dbReference type="GO" id="GO:0005737">
    <property type="term" value="C:cytoplasm"/>
    <property type="evidence" value="ECO:0007669"/>
    <property type="project" value="UniProtKB-ARBA"/>
</dbReference>
<dbReference type="EMBL" id="CP029619">
    <property type="protein sequence ID" value="AWN82020.1"/>
    <property type="molecule type" value="Genomic_DNA"/>
</dbReference>
<evidence type="ECO:0000256" key="4">
    <source>
        <dbReference type="ARBA" id="ARBA00035104"/>
    </source>
</evidence>
<keyword evidence="2 6" id="KW-0689">Ribosomal protein</keyword>
<evidence type="ECO:0000256" key="3">
    <source>
        <dbReference type="ARBA" id="ARBA00023274"/>
    </source>
</evidence>
<organism evidence="7 8">
    <name type="scientific">Candidatus Cardinium hertigii</name>
    <dbReference type="NCBI Taxonomy" id="247481"/>
    <lineage>
        <taxon>Bacteria</taxon>
        <taxon>Pseudomonadati</taxon>
        <taxon>Bacteroidota</taxon>
        <taxon>Cytophagia</taxon>
        <taxon>Cytophagales</taxon>
        <taxon>Amoebophilaceae</taxon>
        <taxon>Candidatus Cardinium</taxon>
    </lineage>
</organism>
<keyword evidence="8" id="KW-1185">Reference proteome</keyword>
<dbReference type="GO" id="GO:0070181">
    <property type="term" value="F:small ribosomal subunit rRNA binding"/>
    <property type="evidence" value="ECO:0007669"/>
    <property type="project" value="TreeGrafter"/>
</dbReference>
<dbReference type="InterPro" id="IPR020814">
    <property type="entry name" value="Ribosomal_S6_plastid/chlpt"/>
</dbReference>
<dbReference type="PANTHER" id="PTHR21011:SF1">
    <property type="entry name" value="SMALL RIBOSOMAL SUBUNIT PROTEIN BS6M"/>
    <property type="match status" value="1"/>
</dbReference>
<name>A0A2Z3LIZ0_9BACT</name>
<dbReference type="GO" id="GO:0005840">
    <property type="term" value="C:ribosome"/>
    <property type="evidence" value="ECO:0007669"/>
    <property type="project" value="UniProtKB-KW"/>
</dbReference>
<comment type="function">
    <text evidence="4 6">Binds together with bS18 to 16S ribosomal RNA.</text>
</comment>
<evidence type="ECO:0000256" key="6">
    <source>
        <dbReference type="HAMAP-Rule" id="MF_00360"/>
    </source>
</evidence>
<dbReference type="Gene3D" id="3.30.70.60">
    <property type="match status" value="1"/>
</dbReference>
<dbReference type="InterPro" id="IPR000529">
    <property type="entry name" value="Ribosomal_bS6"/>
</dbReference>
<gene>
    <name evidence="6 7" type="primary">rpsF</name>
    <name evidence="7" type="ORF">DK880_00709</name>
</gene>
<evidence type="ECO:0000256" key="1">
    <source>
        <dbReference type="ARBA" id="ARBA00009512"/>
    </source>
</evidence>
<evidence type="ECO:0000256" key="2">
    <source>
        <dbReference type="ARBA" id="ARBA00022980"/>
    </source>
</evidence>
<protein>
    <recommendedName>
        <fullName evidence="5 6">Small ribosomal subunit protein bS6</fullName>
    </recommendedName>
</protein>
<dbReference type="GO" id="GO:0003735">
    <property type="term" value="F:structural constituent of ribosome"/>
    <property type="evidence" value="ECO:0007669"/>
    <property type="project" value="InterPro"/>
</dbReference>
<dbReference type="GO" id="GO:0006412">
    <property type="term" value="P:translation"/>
    <property type="evidence" value="ECO:0007669"/>
    <property type="project" value="UniProtKB-UniRule"/>
</dbReference>
<dbReference type="InterPro" id="IPR035980">
    <property type="entry name" value="Ribosomal_bS6_sf"/>
</dbReference>
<evidence type="ECO:0000256" key="5">
    <source>
        <dbReference type="ARBA" id="ARBA00035294"/>
    </source>
</evidence>
<reference evidence="7 8" key="1">
    <citation type="submission" date="2018-05" db="EMBL/GenBank/DDBJ databases">
        <title>Candidatus Cardinium hertigii Genome Assembly.</title>
        <authorList>
            <person name="Showmaker K.C."/>
            <person name="Walden K.O."/>
            <person name="Fields C.J."/>
            <person name="Lambert K.N."/>
            <person name="Hudson M.E."/>
        </authorList>
    </citation>
    <scope>NUCLEOTIDE SEQUENCE [LARGE SCALE GENOMIC DNA]</scope>
    <source>
        <strain evidence="8">cHgTN10</strain>
    </source>
</reference>
<dbReference type="InterPro" id="IPR014717">
    <property type="entry name" value="Transl_elong_EF1B/ribsomal_bS6"/>
</dbReference>
<dbReference type="HAMAP" id="MF_00360">
    <property type="entry name" value="Ribosomal_bS6"/>
    <property type="match status" value="1"/>
</dbReference>
<dbReference type="NCBIfam" id="TIGR00166">
    <property type="entry name" value="S6"/>
    <property type="match status" value="1"/>
</dbReference>
<proteinExistence type="inferred from homology"/>
<keyword evidence="3 6" id="KW-0687">Ribonucleoprotein</keyword>
<evidence type="ECO:0000313" key="7">
    <source>
        <dbReference type="EMBL" id="AWN82020.1"/>
    </source>
</evidence>
<keyword evidence="6" id="KW-0699">rRNA-binding</keyword>
<dbReference type="KEGG" id="cher:DK880_00709"/>
<dbReference type="AlphaFoldDB" id="A0A2Z3LIZ0"/>
<dbReference type="GO" id="GO:1990904">
    <property type="term" value="C:ribonucleoprotein complex"/>
    <property type="evidence" value="ECO:0007669"/>
    <property type="project" value="UniProtKB-KW"/>
</dbReference>
<dbReference type="RefSeq" id="WP_109997418.1">
    <property type="nucleotide sequence ID" value="NZ_CP029619.1"/>
</dbReference>
<evidence type="ECO:0000313" key="8">
    <source>
        <dbReference type="Proteomes" id="UP000245872"/>
    </source>
</evidence>
<dbReference type="Proteomes" id="UP000245872">
    <property type="component" value="Chromosome"/>
</dbReference>
<dbReference type="Pfam" id="PF01250">
    <property type="entry name" value="Ribosomal_S6"/>
    <property type="match status" value="1"/>
</dbReference>
<keyword evidence="6" id="KW-0694">RNA-binding</keyword>
<accession>A0A2Z3LIZ0</accession>
<dbReference type="SUPFAM" id="SSF54995">
    <property type="entry name" value="Ribosomal protein S6"/>
    <property type="match status" value="1"/>
</dbReference>
<dbReference type="OrthoDB" id="9812702at2"/>
<dbReference type="CDD" id="cd00473">
    <property type="entry name" value="bS6"/>
    <property type="match status" value="1"/>
</dbReference>
<sequence length="113" mass="12949">MELKHYETIFILSPLLSSKQIKVSVDKYRDFLIAHHASIIYEEAIGLKPLAYPIAHKKSGVYHLIEFASPPELVKELEVTYARDEEVLRFLTFALDKHAVEHNAKRRSTESAG</sequence>